<keyword evidence="11" id="KW-1185">Reference proteome</keyword>
<dbReference type="Proteomes" id="UP001596337">
    <property type="component" value="Unassembled WGS sequence"/>
</dbReference>
<evidence type="ECO:0000256" key="6">
    <source>
        <dbReference type="ARBA" id="ARBA00023014"/>
    </source>
</evidence>
<dbReference type="PRINTS" id="PR00352">
    <property type="entry name" value="3FE4SFRDOXIN"/>
</dbReference>
<keyword evidence="7" id="KW-0003">3Fe-4S</keyword>
<keyword evidence="4 8" id="KW-0249">Electron transport</keyword>
<evidence type="ECO:0000256" key="2">
    <source>
        <dbReference type="ARBA" id="ARBA00022448"/>
    </source>
</evidence>
<evidence type="ECO:0000313" key="11">
    <source>
        <dbReference type="Proteomes" id="UP001596337"/>
    </source>
</evidence>
<evidence type="ECO:0000259" key="9">
    <source>
        <dbReference type="PROSITE" id="PS51379"/>
    </source>
</evidence>
<accession>A0ABW2BVL4</accession>
<dbReference type="PANTHER" id="PTHR36923">
    <property type="entry name" value="FERREDOXIN"/>
    <property type="match status" value="1"/>
</dbReference>
<dbReference type="InterPro" id="IPR017896">
    <property type="entry name" value="4Fe4S_Fe-S-bd"/>
</dbReference>
<evidence type="ECO:0000256" key="3">
    <source>
        <dbReference type="ARBA" id="ARBA00022723"/>
    </source>
</evidence>
<evidence type="ECO:0000313" key="10">
    <source>
        <dbReference type="EMBL" id="MFC6867086.1"/>
    </source>
</evidence>
<dbReference type="Gene3D" id="3.30.70.20">
    <property type="match status" value="1"/>
</dbReference>
<feature type="domain" description="4Fe-4S ferredoxin-type" evidence="9">
    <location>
        <begin position="1"/>
        <end position="29"/>
    </location>
</feature>
<evidence type="ECO:0000256" key="1">
    <source>
        <dbReference type="ARBA" id="ARBA00001927"/>
    </source>
</evidence>
<name>A0ABW2BVL4_9PSEU</name>
<evidence type="ECO:0000256" key="4">
    <source>
        <dbReference type="ARBA" id="ARBA00022982"/>
    </source>
</evidence>
<protein>
    <recommendedName>
        <fullName evidence="8">Ferredoxin</fullName>
    </recommendedName>
</protein>
<dbReference type="Pfam" id="PF13370">
    <property type="entry name" value="Fer4_13"/>
    <property type="match status" value="1"/>
</dbReference>
<evidence type="ECO:0000256" key="5">
    <source>
        <dbReference type="ARBA" id="ARBA00023004"/>
    </source>
</evidence>
<dbReference type="PROSITE" id="PS51379">
    <property type="entry name" value="4FE4S_FER_2"/>
    <property type="match status" value="1"/>
</dbReference>
<evidence type="ECO:0000256" key="8">
    <source>
        <dbReference type="RuleBase" id="RU368020"/>
    </source>
</evidence>
<dbReference type="InterPro" id="IPR001080">
    <property type="entry name" value="3Fe4S_ferredoxin"/>
</dbReference>
<keyword evidence="5 8" id="KW-0408">Iron</keyword>
<dbReference type="PANTHER" id="PTHR36923:SF3">
    <property type="entry name" value="FERREDOXIN"/>
    <property type="match status" value="1"/>
</dbReference>
<gene>
    <name evidence="10" type="ORF">ACFQGD_07995</name>
</gene>
<evidence type="ECO:0000256" key="7">
    <source>
        <dbReference type="ARBA" id="ARBA00023291"/>
    </source>
</evidence>
<keyword evidence="6 8" id="KW-0411">Iron-sulfur</keyword>
<sequence>MKIIVDKTKCTALGICESVAPDLFEVQDDGTLVILEDRPEGGLCEAAREAAEGCPTEAIRIEED</sequence>
<comment type="function">
    <text evidence="8">Ferredoxins are iron-sulfur proteins that transfer electrons in a wide variety of metabolic reactions.</text>
</comment>
<proteinExistence type="predicted"/>
<comment type="cofactor">
    <cofactor evidence="1">
        <name>[3Fe-4S] cluster</name>
        <dbReference type="ChEBI" id="CHEBI:21137"/>
    </cofactor>
</comment>
<keyword evidence="3 8" id="KW-0479">Metal-binding</keyword>
<keyword evidence="2 8" id="KW-0813">Transport</keyword>
<organism evidence="10 11">
    <name type="scientific">Haloechinothrix salitolerans</name>
    <dbReference type="NCBI Taxonomy" id="926830"/>
    <lineage>
        <taxon>Bacteria</taxon>
        <taxon>Bacillati</taxon>
        <taxon>Actinomycetota</taxon>
        <taxon>Actinomycetes</taxon>
        <taxon>Pseudonocardiales</taxon>
        <taxon>Pseudonocardiaceae</taxon>
        <taxon>Haloechinothrix</taxon>
    </lineage>
</organism>
<comment type="caution">
    <text evidence="10">The sequence shown here is derived from an EMBL/GenBank/DDBJ whole genome shotgun (WGS) entry which is preliminary data.</text>
</comment>
<dbReference type="EMBL" id="JBHSXX010000001">
    <property type="protein sequence ID" value="MFC6867086.1"/>
    <property type="molecule type" value="Genomic_DNA"/>
</dbReference>
<dbReference type="InterPro" id="IPR051269">
    <property type="entry name" value="Fe-S_cluster_ET"/>
</dbReference>
<reference evidence="11" key="1">
    <citation type="journal article" date="2019" name="Int. J. Syst. Evol. Microbiol.">
        <title>The Global Catalogue of Microorganisms (GCM) 10K type strain sequencing project: providing services to taxonomists for standard genome sequencing and annotation.</title>
        <authorList>
            <consortium name="The Broad Institute Genomics Platform"/>
            <consortium name="The Broad Institute Genome Sequencing Center for Infectious Disease"/>
            <person name="Wu L."/>
            <person name="Ma J."/>
        </authorList>
    </citation>
    <scope>NUCLEOTIDE SEQUENCE [LARGE SCALE GENOMIC DNA]</scope>
    <source>
        <strain evidence="11">KCTC 32255</strain>
    </source>
</reference>
<dbReference type="RefSeq" id="WP_345394513.1">
    <property type="nucleotide sequence ID" value="NZ_BAABLA010000022.1"/>
</dbReference>
<dbReference type="SUPFAM" id="SSF54862">
    <property type="entry name" value="4Fe-4S ferredoxins"/>
    <property type="match status" value="1"/>
</dbReference>